<protein>
    <submittedName>
        <fullName evidence="1">Uncharacterized protein</fullName>
    </submittedName>
</protein>
<accession>A0A218Z2V9</accession>
<dbReference type="Proteomes" id="UP000242519">
    <property type="component" value="Unassembled WGS sequence"/>
</dbReference>
<comment type="caution">
    <text evidence="1">The sequence shown here is derived from an EMBL/GenBank/DDBJ whole genome shotgun (WGS) entry which is preliminary data.</text>
</comment>
<evidence type="ECO:0000313" key="1">
    <source>
        <dbReference type="EMBL" id="OWP02421.1"/>
    </source>
</evidence>
<dbReference type="EMBL" id="MZNU01000236">
    <property type="protein sequence ID" value="OWP02421.1"/>
    <property type="molecule type" value="Genomic_DNA"/>
</dbReference>
<sequence>MARHTPVLLLGFMRSEAGAQSIWHGTICGSSKIVERRSFLGRLANAAGDGTGFQERIGLVVCLDEMSVFLLSIQSIHQRPDSCEVGAGLIVKGGGSGRLTH</sequence>
<dbReference type="InParanoid" id="A0A218Z2V9"/>
<gene>
    <name evidence="1" type="ORF">B2J93_3209</name>
</gene>
<keyword evidence="2" id="KW-1185">Reference proteome</keyword>
<proteinExistence type="predicted"/>
<dbReference type="AlphaFoldDB" id="A0A218Z2V9"/>
<name>A0A218Z2V9_9HELO</name>
<evidence type="ECO:0000313" key="2">
    <source>
        <dbReference type="Proteomes" id="UP000242519"/>
    </source>
</evidence>
<reference evidence="1 2" key="1">
    <citation type="submission" date="2017-04" db="EMBL/GenBank/DDBJ databases">
        <title>Draft genome sequence of Marssonina coronaria NL1: causal agent of apple blotch.</title>
        <authorList>
            <person name="Cheng Q."/>
        </authorList>
    </citation>
    <scope>NUCLEOTIDE SEQUENCE [LARGE SCALE GENOMIC DNA]</scope>
    <source>
        <strain evidence="1 2">NL1</strain>
    </source>
</reference>
<organism evidence="1 2">
    <name type="scientific">Diplocarpon coronariae</name>
    <dbReference type="NCBI Taxonomy" id="2795749"/>
    <lineage>
        <taxon>Eukaryota</taxon>
        <taxon>Fungi</taxon>
        <taxon>Dikarya</taxon>
        <taxon>Ascomycota</taxon>
        <taxon>Pezizomycotina</taxon>
        <taxon>Leotiomycetes</taxon>
        <taxon>Helotiales</taxon>
        <taxon>Drepanopezizaceae</taxon>
        <taxon>Diplocarpon</taxon>
    </lineage>
</organism>